<comment type="caution">
    <text evidence="1">The sequence shown here is derived from an EMBL/GenBank/DDBJ whole genome shotgun (WGS) entry which is preliminary data.</text>
</comment>
<dbReference type="Pfam" id="PF10504">
    <property type="entry name" value="DUF2452"/>
    <property type="match status" value="1"/>
</dbReference>
<dbReference type="EMBL" id="JANEYG010000012">
    <property type="protein sequence ID" value="KAJ8920855.1"/>
    <property type="molecule type" value="Genomic_DNA"/>
</dbReference>
<dbReference type="Proteomes" id="UP001159042">
    <property type="component" value="Unassembled WGS sequence"/>
</dbReference>
<keyword evidence="2" id="KW-1185">Reference proteome</keyword>
<gene>
    <name evidence="1" type="ORF">NQ315_015647</name>
</gene>
<name>A0AAV8W472_9CUCU</name>
<evidence type="ECO:0000313" key="2">
    <source>
        <dbReference type="Proteomes" id="UP001159042"/>
    </source>
</evidence>
<dbReference type="PANTHER" id="PTHR14553">
    <property type="entry name" value="UNCHARACTERIZED PROTEIN C1ORF50"/>
    <property type="match status" value="1"/>
</dbReference>
<evidence type="ECO:0000313" key="1">
    <source>
        <dbReference type="EMBL" id="KAJ8920855.1"/>
    </source>
</evidence>
<dbReference type="InterPro" id="IPR019534">
    <property type="entry name" value="DUF2452"/>
</dbReference>
<sequence length="167" mass="18781">MKRSFETISDVADTEDIRTNKVVLVERDAEPGGIALVNPLRASKKTHVELMELEENVHNGETYIHANAKNKLDIIGKQMKSLQVLMNDVINETRLHSELNNAACNFVRKPGNEWVNVPHNFLGSFRLEVDMSWTPAGQEETRYEGINFLKDIMSSSSGVKALLTSNQ</sequence>
<reference evidence="1 2" key="1">
    <citation type="journal article" date="2023" name="Insect Mol. Biol.">
        <title>Genome sequencing provides insights into the evolution of gene families encoding plant cell wall-degrading enzymes in longhorned beetles.</title>
        <authorList>
            <person name="Shin N.R."/>
            <person name="Okamura Y."/>
            <person name="Kirsch R."/>
            <person name="Pauchet Y."/>
        </authorList>
    </citation>
    <scope>NUCLEOTIDE SEQUENCE [LARGE SCALE GENOMIC DNA]</scope>
    <source>
        <strain evidence="1">EAD_L_NR</strain>
    </source>
</reference>
<organism evidence="1 2">
    <name type="scientific">Exocentrus adspersus</name>
    <dbReference type="NCBI Taxonomy" id="1586481"/>
    <lineage>
        <taxon>Eukaryota</taxon>
        <taxon>Metazoa</taxon>
        <taxon>Ecdysozoa</taxon>
        <taxon>Arthropoda</taxon>
        <taxon>Hexapoda</taxon>
        <taxon>Insecta</taxon>
        <taxon>Pterygota</taxon>
        <taxon>Neoptera</taxon>
        <taxon>Endopterygota</taxon>
        <taxon>Coleoptera</taxon>
        <taxon>Polyphaga</taxon>
        <taxon>Cucujiformia</taxon>
        <taxon>Chrysomeloidea</taxon>
        <taxon>Cerambycidae</taxon>
        <taxon>Lamiinae</taxon>
        <taxon>Acanthocinini</taxon>
        <taxon>Exocentrus</taxon>
    </lineage>
</organism>
<proteinExistence type="predicted"/>
<dbReference type="PANTHER" id="PTHR14553:SF1">
    <property type="entry name" value="SIMILAR TO CHROMOSOME 1 OPEN READING FRAME 50"/>
    <property type="match status" value="1"/>
</dbReference>
<accession>A0AAV8W472</accession>
<dbReference type="AlphaFoldDB" id="A0AAV8W472"/>
<protein>
    <submittedName>
        <fullName evidence="1">Uncharacterized protein</fullName>
    </submittedName>
</protein>